<proteinExistence type="predicted"/>
<dbReference type="EMBL" id="AKCT01000315">
    <property type="protein sequence ID" value="EKV04985.1"/>
    <property type="molecule type" value="Genomic_DNA"/>
</dbReference>
<accession>K9F6L8</accession>
<dbReference type="AlphaFoldDB" id="K9F6L8"/>
<feature type="transmembrane region" description="Helical" evidence="2">
    <location>
        <begin position="85"/>
        <end position="102"/>
    </location>
</feature>
<comment type="caution">
    <text evidence="3">The sequence shown here is derived from an EMBL/GenBank/DDBJ whole genome shotgun (WGS) entry which is preliminary data.</text>
</comment>
<protein>
    <submittedName>
        <fullName evidence="3">Uncharacterized protein</fullName>
    </submittedName>
</protein>
<evidence type="ECO:0000256" key="2">
    <source>
        <dbReference type="SAM" id="Phobius"/>
    </source>
</evidence>
<gene>
    <name evidence="3" type="ORF">PDIG_85520</name>
</gene>
<organism evidence="3 4">
    <name type="scientific">Penicillium digitatum (strain PHI26 / CECT 20796)</name>
    <name type="common">Green mold</name>
    <dbReference type="NCBI Taxonomy" id="1170229"/>
    <lineage>
        <taxon>Eukaryota</taxon>
        <taxon>Fungi</taxon>
        <taxon>Dikarya</taxon>
        <taxon>Ascomycota</taxon>
        <taxon>Pezizomycotina</taxon>
        <taxon>Eurotiomycetes</taxon>
        <taxon>Eurotiomycetidae</taxon>
        <taxon>Eurotiales</taxon>
        <taxon>Aspergillaceae</taxon>
        <taxon>Penicillium</taxon>
    </lineage>
</organism>
<feature type="region of interest" description="Disordered" evidence="1">
    <location>
        <begin position="20"/>
        <end position="45"/>
    </location>
</feature>
<name>K9F6L8_PEND2</name>
<dbReference type="STRING" id="1170229.K9F6L8"/>
<keyword evidence="2" id="KW-0812">Transmembrane</keyword>
<evidence type="ECO:0000313" key="4">
    <source>
        <dbReference type="Proteomes" id="UP000009882"/>
    </source>
</evidence>
<dbReference type="OrthoDB" id="10599924at2759"/>
<sequence>MDHERVIRDLFPALVVQLDRETSSTPSSESDDSAAVTHESPTPRVANTLRSSVAPRMGQLPQFRALLLDRLESDLLQLEEILRSFYLHQVTVFLLVIPLVLLP</sequence>
<keyword evidence="2" id="KW-0472">Membrane</keyword>
<keyword evidence="2" id="KW-1133">Transmembrane helix</keyword>
<dbReference type="HOGENOM" id="CLU_2264620_0_0_1"/>
<dbReference type="InParanoid" id="K9F6L8"/>
<dbReference type="Proteomes" id="UP000009882">
    <property type="component" value="Unassembled WGS sequence"/>
</dbReference>
<evidence type="ECO:0000256" key="1">
    <source>
        <dbReference type="SAM" id="MobiDB-lite"/>
    </source>
</evidence>
<keyword evidence="4" id="KW-1185">Reference proteome</keyword>
<reference evidence="4" key="1">
    <citation type="journal article" date="2012" name="BMC Genomics">
        <title>Genome sequence of the necrotrophic fungus Penicillium digitatum, the main postharvest pathogen of citrus.</title>
        <authorList>
            <person name="Marcet-Houben M."/>
            <person name="Ballester A.-R."/>
            <person name="de la Fuente B."/>
            <person name="Harries E."/>
            <person name="Marcos J.F."/>
            <person name="Gonzalez-Candelas L."/>
            <person name="Gabaldon T."/>
        </authorList>
    </citation>
    <scope>NUCLEOTIDE SEQUENCE [LARGE SCALE GENOMIC DNA]</scope>
    <source>
        <strain evidence="4">PHI26 / CECT 20796</strain>
    </source>
</reference>
<evidence type="ECO:0000313" key="3">
    <source>
        <dbReference type="EMBL" id="EKV04985.1"/>
    </source>
</evidence>